<dbReference type="EMBL" id="JBHSHT010000002">
    <property type="protein sequence ID" value="MFC4825592.1"/>
    <property type="molecule type" value="Genomic_DNA"/>
</dbReference>
<reference evidence="1 2" key="1">
    <citation type="journal article" date="2019" name="Int. J. Syst. Evol. Microbiol.">
        <title>The Global Catalogue of Microorganisms (GCM) 10K type strain sequencing project: providing services to taxonomists for standard genome sequencing and annotation.</title>
        <authorList>
            <consortium name="The Broad Institute Genomics Platform"/>
            <consortium name="The Broad Institute Genome Sequencing Center for Infectious Disease"/>
            <person name="Wu L."/>
            <person name="Ma J."/>
        </authorList>
    </citation>
    <scope>NUCLEOTIDE SEQUENCE [LARGE SCALE GENOMIC DNA]</scope>
    <source>
        <strain evidence="1 2">XZYJ18</strain>
    </source>
</reference>
<name>A0ABD5Q4F5_9EURY</name>
<protein>
    <recommendedName>
        <fullName evidence="3">Carboxypeptidase regulatory-like domain-containing protein</fullName>
    </recommendedName>
</protein>
<dbReference type="Proteomes" id="UP001595945">
    <property type="component" value="Unassembled WGS sequence"/>
</dbReference>
<evidence type="ECO:0000313" key="2">
    <source>
        <dbReference type="Proteomes" id="UP001595945"/>
    </source>
</evidence>
<dbReference type="GeneID" id="73043687"/>
<dbReference type="AlphaFoldDB" id="A0ABD5Q4F5"/>
<keyword evidence="2" id="KW-1185">Reference proteome</keyword>
<dbReference type="PROSITE" id="PS51257">
    <property type="entry name" value="PROKAR_LIPOPROTEIN"/>
    <property type="match status" value="1"/>
</dbReference>
<accession>A0ABD5Q4F5</accession>
<evidence type="ECO:0000313" key="1">
    <source>
        <dbReference type="EMBL" id="MFC4825592.1"/>
    </source>
</evidence>
<sequence length="131" mass="14107">MRRTALTVALLGLVLLSGCSGLSLDSGQRYDASVETVTANDSRIQVIAISTRDGETLPKGATVTVDGGYVTVTEMATMPYDETAYLTYVPSRTKFDLTDRVRADDRGIDAANFSVRAVRISADGRSETHEL</sequence>
<comment type="caution">
    <text evidence="1">The sequence shown here is derived from an EMBL/GenBank/DDBJ whole genome shotgun (WGS) entry which is preliminary data.</text>
</comment>
<dbReference type="RefSeq" id="WP_254268757.1">
    <property type="nucleotide sequence ID" value="NZ_CP100400.1"/>
</dbReference>
<gene>
    <name evidence="1" type="ORF">ACFO9K_15140</name>
</gene>
<evidence type="ECO:0008006" key="3">
    <source>
        <dbReference type="Google" id="ProtNLM"/>
    </source>
</evidence>
<organism evidence="1 2">
    <name type="scientific">Halorussus aquaticus</name>
    <dbReference type="NCBI Taxonomy" id="2953748"/>
    <lineage>
        <taxon>Archaea</taxon>
        <taxon>Methanobacteriati</taxon>
        <taxon>Methanobacteriota</taxon>
        <taxon>Stenosarchaea group</taxon>
        <taxon>Halobacteria</taxon>
        <taxon>Halobacteriales</taxon>
        <taxon>Haladaptataceae</taxon>
        <taxon>Halorussus</taxon>
    </lineage>
</organism>
<proteinExistence type="predicted"/>